<feature type="transmembrane region" description="Helical" evidence="1">
    <location>
        <begin position="85"/>
        <end position="108"/>
    </location>
</feature>
<dbReference type="Proteomes" id="UP001601059">
    <property type="component" value="Unassembled WGS sequence"/>
</dbReference>
<gene>
    <name evidence="2" type="ORF">ACFYKX_21405</name>
</gene>
<feature type="transmembrane region" description="Helical" evidence="1">
    <location>
        <begin position="129"/>
        <end position="147"/>
    </location>
</feature>
<accession>A0ABW6KK93</accession>
<feature type="transmembrane region" description="Helical" evidence="1">
    <location>
        <begin position="12"/>
        <end position="34"/>
    </location>
</feature>
<keyword evidence="1" id="KW-1133">Transmembrane helix</keyword>
<feature type="transmembrane region" description="Helical" evidence="1">
    <location>
        <begin position="153"/>
        <end position="174"/>
    </location>
</feature>
<protein>
    <submittedName>
        <fullName evidence="2">Uncharacterized protein</fullName>
    </submittedName>
</protein>
<comment type="caution">
    <text evidence="2">The sequence shown here is derived from an EMBL/GenBank/DDBJ whole genome shotgun (WGS) entry which is preliminary data.</text>
</comment>
<evidence type="ECO:0000313" key="2">
    <source>
        <dbReference type="EMBL" id="MFE8703142.1"/>
    </source>
</evidence>
<sequence>MKKELKKLAFGFLIAFLDFRLGTFNILPDIIGYLMIYSALSNFSPTENGRLAKGAALFLAIFSLPDIIMPPQLTLDHMGTIHFGWQLYTSVLHLVQVFLVVNVLKALSIIVNEQGFYSEKKWLENFGKVYLIVNLILIFMGPVGYLFSFELLFLVGFSFIVGFIIHVIFIVRLFQIRAKVFK</sequence>
<evidence type="ECO:0000256" key="1">
    <source>
        <dbReference type="SAM" id="Phobius"/>
    </source>
</evidence>
<keyword evidence="3" id="KW-1185">Reference proteome</keyword>
<evidence type="ECO:0000313" key="3">
    <source>
        <dbReference type="Proteomes" id="UP001601059"/>
    </source>
</evidence>
<reference evidence="2 3" key="1">
    <citation type="submission" date="2024-08" db="EMBL/GenBank/DDBJ databases">
        <title>Two novel Cytobacillus novel species.</title>
        <authorList>
            <person name="Liu G."/>
        </authorList>
    </citation>
    <scope>NUCLEOTIDE SEQUENCE [LARGE SCALE GENOMIC DNA]</scope>
    <source>
        <strain evidence="2 3">FJAT-54145</strain>
    </source>
</reference>
<keyword evidence="1" id="KW-0812">Transmembrane</keyword>
<name>A0ABW6KK93_9BACI</name>
<keyword evidence="1" id="KW-0472">Membrane</keyword>
<dbReference type="EMBL" id="JBIACK010000013">
    <property type="protein sequence ID" value="MFE8703142.1"/>
    <property type="molecule type" value="Genomic_DNA"/>
</dbReference>
<proteinExistence type="predicted"/>
<organism evidence="2 3">
    <name type="scientific">Cytobacillus spartinae</name>
    <dbReference type="NCBI Taxonomy" id="3299023"/>
    <lineage>
        <taxon>Bacteria</taxon>
        <taxon>Bacillati</taxon>
        <taxon>Bacillota</taxon>
        <taxon>Bacilli</taxon>
        <taxon>Bacillales</taxon>
        <taxon>Bacillaceae</taxon>
        <taxon>Cytobacillus</taxon>
    </lineage>
</organism>
<dbReference type="RefSeq" id="WP_389363417.1">
    <property type="nucleotide sequence ID" value="NZ_JBIACK010000013.1"/>
</dbReference>